<dbReference type="RefSeq" id="WP_284485315.1">
    <property type="nucleotide sequence ID" value="NZ_JASNJE010000009.1"/>
</dbReference>
<evidence type="ECO:0000256" key="1">
    <source>
        <dbReference type="SAM" id="MobiDB-lite"/>
    </source>
</evidence>
<reference evidence="2 3" key="1">
    <citation type="submission" date="2023-05" db="EMBL/GenBank/DDBJ databases">
        <title>Sedimentitalea sp. nov. JM2-8.</title>
        <authorList>
            <person name="Huang J."/>
        </authorList>
    </citation>
    <scope>NUCLEOTIDE SEQUENCE [LARGE SCALE GENOMIC DNA]</scope>
    <source>
        <strain evidence="2 3">JM2-8</strain>
    </source>
</reference>
<evidence type="ECO:0000313" key="3">
    <source>
        <dbReference type="Proteomes" id="UP001227126"/>
    </source>
</evidence>
<keyword evidence="3" id="KW-1185">Reference proteome</keyword>
<comment type="caution">
    <text evidence="2">The sequence shown here is derived from an EMBL/GenBank/DDBJ whole genome shotgun (WGS) entry which is preliminary data.</text>
</comment>
<organism evidence="2 3">
    <name type="scientific">Sedimentitalea xiamensis</name>
    <dbReference type="NCBI Taxonomy" id="3050037"/>
    <lineage>
        <taxon>Bacteria</taxon>
        <taxon>Pseudomonadati</taxon>
        <taxon>Pseudomonadota</taxon>
        <taxon>Alphaproteobacteria</taxon>
        <taxon>Rhodobacterales</taxon>
        <taxon>Paracoccaceae</taxon>
        <taxon>Sedimentitalea</taxon>
    </lineage>
</organism>
<feature type="compositionally biased region" description="Basic and acidic residues" evidence="1">
    <location>
        <begin position="119"/>
        <end position="131"/>
    </location>
</feature>
<name>A0ABT7FE41_9RHOB</name>
<feature type="compositionally biased region" description="Polar residues" evidence="1">
    <location>
        <begin position="134"/>
        <end position="145"/>
    </location>
</feature>
<accession>A0ABT7FE41</accession>
<feature type="region of interest" description="Disordered" evidence="1">
    <location>
        <begin position="116"/>
        <end position="145"/>
    </location>
</feature>
<proteinExistence type="predicted"/>
<evidence type="ECO:0000313" key="2">
    <source>
        <dbReference type="EMBL" id="MDK3073376.1"/>
    </source>
</evidence>
<gene>
    <name evidence="2" type="ORF">QO034_09665</name>
</gene>
<sequence length="145" mass="15881">MDLKDFIKETIGGIIEATSELRDAYEEQGVIINPPTSYGLEGTSKFEEGSPDHTVRRIHEVEFDVAVTATKETKGGGKAGLRIMSFDAGLNGSHARKGEEISRVKFAIPITLPASNAETRNKLAKEEERAKRTSAMSNYKSRPVV</sequence>
<dbReference type="Proteomes" id="UP001227126">
    <property type="component" value="Unassembled WGS sequence"/>
</dbReference>
<protein>
    <recommendedName>
        <fullName evidence="4">Bacteriophage HK97-gp10, tail-component</fullName>
    </recommendedName>
</protein>
<evidence type="ECO:0008006" key="4">
    <source>
        <dbReference type="Google" id="ProtNLM"/>
    </source>
</evidence>
<dbReference type="EMBL" id="JASNJE010000009">
    <property type="protein sequence ID" value="MDK3073376.1"/>
    <property type="molecule type" value="Genomic_DNA"/>
</dbReference>